<evidence type="ECO:0000313" key="3">
    <source>
        <dbReference type="Proteomes" id="UP000553632"/>
    </source>
</evidence>
<dbReference type="GO" id="GO:0016301">
    <property type="term" value="F:kinase activity"/>
    <property type="evidence" value="ECO:0007669"/>
    <property type="project" value="UniProtKB-KW"/>
</dbReference>
<name>A0A7J6S601_PEROL</name>
<comment type="caution">
    <text evidence="2">The sequence shown here is derived from an EMBL/GenBank/DDBJ whole genome shotgun (WGS) entry which is preliminary data.</text>
</comment>
<dbReference type="OMA" id="HYLCREY"/>
<evidence type="ECO:0000313" key="2">
    <source>
        <dbReference type="EMBL" id="KAF4728379.1"/>
    </source>
</evidence>
<reference evidence="2 3" key="1">
    <citation type="submission" date="2020-04" db="EMBL/GenBank/DDBJ databases">
        <title>Perkinsus olseni comparative genomics.</title>
        <authorList>
            <person name="Bogema D.R."/>
        </authorList>
    </citation>
    <scope>NUCLEOTIDE SEQUENCE [LARGE SCALE GENOMIC DNA]</scope>
    <source>
        <strain evidence="2 3">ATCC PRA-207</strain>
    </source>
</reference>
<feature type="non-terminal residue" evidence="2">
    <location>
        <position position="1"/>
    </location>
</feature>
<feature type="region of interest" description="Disordered" evidence="1">
    <location>
        <begin position="37"/>
        <end position="80"/>
    </location>
</feature>
<dbReference type="EMBL" id="JABANO010020518">
    <property type="protein sequence ID" value="KAF4728379.1"/>
    <property type="molecule type" value="Genomic_DNA"/>
</dbReference>
<keyword evidence="2" id="KW-0418">Kinase</keyword>
<accession>A0A7J6S601</accession>
<gene>
    <name evidence="2" type="primary">CSNK1D_7</name>
    <name evidence="2" type="ORF">FOZ63_015083</name>
</gene>
<proteinExistence type="predicted"/>
<organism evidence="2 3">
    <name type="scientific">Perkinsus olseni</name>
    <name type="common">Perkinsus atlanticus</name>
    <dbReference type="NCBI Taxonomy" id="32597"/>
    <lineage>
        <taxon>Eukaryota</taxon>
        <taxon>Sar</taxon>
        <taxon>Alveolata</taxon>
        <taxon>Perkinsozoa</taxon>
        <taxon>Perkinsea</taxon>
        <taxon>Perkinsida</taxon>
        <taxon>Perkinsidae</taxon>
        <taxon>Perkinsus</taxon>
    </lineage>
</organism>
<protein>
    <submittedName>
        <fullName evidence="2">Casein kinase I isoform delta</fullName>
    </submittedName>
</protein>
<feature type="compositionally biased region" description="Pro residues" evidence="1">
    <location>
        <begin position="40"/>
        <end position="54"/>
    </location>
</feature>
<keyword evidence="3" id="KW-1185">Reference proteome</keyword>
<feature type="non-terminal residue" evidence="2">
    <location>
        <position position="267"/>
    </location>
</feature>
<sequence>NAVDASALEELRSELYDVVGDLGLKLEGISDQLRLAANALPPPTSTPAPSNPSPRPDREEIRDPHAPTDDRPSQRFHDRVNKVQKACETAKKVEGGEYEGMGDPRSLMVWAQSVKQAPLYQFGDSITRYFFVLHNLSSTVESNVLCAIDLEQGSPTVFKCDTDFERHLELVWHYLCREYTKSCSGLFDYYQSLRTLQLAEPGHRHFEAHLSKFRSLVRAIQTEKHCPLDDSEVSAFWFSSLTVAGQQDILRAPRNEVRTFPLMCERA</sequence>
<dbReference type="Proteomes" id="UP000553632">
    <property type="component" value="Unassembled WGS sequence"/>
</dbReference>
<feature type="compositionally biased region" description="Basic and acidic residues" evidence="1">
    <location>
        <begin position="55"/>
        <end position="80"/>
    </location>
</feature>
<evidence type="ECO:0000256" key="1">
    <source>
        <dbReference type="SAM" id="MobiDB-lite"/>
    </source>
</evidence>
<keyword evidence="2" id="KW-0808">Transferase</keyword>
<dbReference type="AlphaFoldDB" id="A0A7J6S601"/>